<feature type="transmembrane region" description="Helical" evidence="1">
    <location>
        <begin position="77"/>
        <end position="97"/>
    </location>
</feature>
<dbReference type="InterPro" id="IPR026898">
    <property type="entry name" value="PrsW"/>
</dbReference>
<keyword evidence="1" id="KW-0472">Membrane</keyword>
<evidence type="ECO:0000313" key="2">
    <source>
        <dbReference type="EMBL" id="GII96620.1"/>
    </source>
</evidence>
<dbReference type="PANTHER" id="PTHR36844">
    <property type="entry name" value="PROTEASE PRSW"/>
    <property type="match status" value="1"/>
</dbReference>
<dbReference type="EMBL" id="BOOW01000046">
    <property type="protein sequence ID" value="GII96620.1"/>
    <property type="molecule type" value="Genomic_DNA"/>
</dbReference>
<keyword evidence="3" id="KW-1185">Reference proteome</keyword>
<dbReference type="RefSeq" id="WP_204031607.1">
    <property type="nucleotide sequence ID" value="NZ_BOOW01000046.1"/>
</dbReference>
<feature type="transmembrane region" description="Helical" evidence="1">
    <location>
        <begin position="221"/>
        <end position="239"/>
    </location>
</feature>
<keyword evidence="1" id="KW-1133">Transmembrane helix</keyword>
<dbReference type="Pfam" id="PF13367">
    <property type="entry name" value="PrsW-protease"/>
    <property type="match status" value="1"/>
</dbReference>
<dbReference type="Proteomes" id="UP000606172">
    <property type="component" value="Unassembled WGS sequence"/>
</dbReference>
<dbReference type="AlphaFoldDB" id="A0A919RPH5"/>
<reference evidence="2" key="1">
    <citation type="submission" date="2021-01" db="EMBL/GenBank/DDBJ databases">
        <title>Whole genome shotgun sequence of Sinosporangium siamense NBRC 109515.</title>
        <authorList>
            <person name="Komaki H."/>
            <person name="Tamura T."/>
        </authorList>
    </citation>
    <scope>NUCLEOTIDE SEQUENCE</scope>
    <source>
        <strain evidence="2">NBRC 109515</strain>
    </source>
</reference>
<feature type="transmembrane region" description="Helical" evidence="1">
    <location>
        <begin position="193"/>
        <end position="214"/>
    </location>
</feature>
<feature type="transmembrane region" description="Helical" evidence="1">
    <location>
        <begin position="43"/>
        <end position="65"/>
    </location>
</feature>
<sequence length="387" mass="41668">MTSRDPRWVFKDRPSVSLIAGLVIAGICALVSLSFDILNGEPVQFFIALSLAIAPVPVLLAAVLALDRMEPEPRGNLAFAFAWGAGVAVLVAGLVNSLNLHYIGEAAQLSATSARNIAATFGAPLVEETMKGLVLLGLLKWRSQELDGPTDGVIYAGMVGLGFAMSENVSYYIGALQDLGAQGLAVTVVLRGVLSPFAHPLFTSMIGIAVAYAAQRRKGQRAFLIFLGWLGAMLLHGIWNGFASYGGFGGLALAYLVLMMVLITVIGVVLRDRRRIVALIQRYLPAYAPTRLVNPSDVHMLSALSRRRLARQWARKHGGREGLHAMGDYQLAATELGLLHERAARGMIGEQAFRAEQEALLQCMQSARARFPVHADRATNPWGTPSV</sequence>
<dbReference type="PANTHER" id="PTHR36844:SF1">
    <property type="entry name" value="PROTEASE PRSW"/>
    <property type="match status" value="1"/>
</dbReference>
<feature type="transmembrane region" description="Helical" evidence="1">
    <location>
        <begin position="153"/>
        <end position="173"/>
    </location>
</feature>
<keyword evidence="1" id="KW-0812">Transmembrane</keyword>
<protein>
    <submittedName>
        <fullName evidence="2">Membrane protein</fullName>
    </submittedName>
</protein>
<accession>A0A919RPH5</accession>
<comment type="caution">
    <text evidence="2">The sequence shown here is derived from an EMBL/GenBank/DDBJ whole genome shotgun (WGS) entry which is preliminary data.</text>
</comment>
<proteinExistence type="predicted"/>
<evidence type="ECO:0000313" key="3">
    <source>
        <dbReference type="Proteomes" id="UP000606172"/>
    </source>
</evidence>
<feature type="transmembrane region" description="Helical" evidence="1">
    <location>
        <begin position="117"/>
        <end position="141"/>
    </location>
</feature>
<name>A0A919RPH5_9ACTN</name>
<feature type="transmembrane region" description="Helical" evidence="1">
    <location>
        <begin position="16"/>
        <end position="37"/>
    </location>
</feature>
<dbReference type="GO" id="GO:0008233">
    <property type="term" value="F:peptidase activity"/>
    <property type="evidence" value="ECO:0007669"/>
    <property type="project" value="InterPro"/>
</dbReference>
<evidence type="ECO:0000256" key="1">
    <source>
        <dbReference type="SAM" id="Phobius"/>
    </source>
</evidence>
<feature type="transmembrane region" description="Helical" evidence="1">
    <location>
        <begin position="245"/>
        <end position="270"/>
    </location>
</feature>
<gene>
    <name evidence="2" type="ORF">Ssi02_68510</name>
</gene>
<organism evidence="2 3">
    <name type="scientific">Sinosporangium siamense</name>
    <dbReference type="NCBI Taxonomy" id="1367973"/>
    <lineage>
        <taxon>Bacteria</taxon>
        <taxon>Bacillati</taxon>
        <taxon>Actinomycetota</taxon>
        <taxon>Actinomycetes</taxon>
        <taxon>Streptosporangiales</taxon>
        <taxon>Streptosporangiaceae</taxon>
        <taxon>Sinosporangium</taxon>
    </lineage>
</organism>